<feature type="region of interest" description="Disordered" evidence="1">
    <location>
        <begin position="771"/>
        <end position="830"/>
    </location>
</feature>
<gene>
    <name evidence="2" type="ORF">CYMTET_53399</name>
</gene>
<dbReference type="PANTHER" id="PTHR45725:SF18">
    <property type="entry name" value="ORC1-LIKE AAA ATPASE DOMAIN-CONTAINING PROTEIN"/>
    <property type="match status" value="1"/>
</dbReference>
<feature type="compositionally biased region" description="Low complexity" evidence="1">
    <location>
        <begin position="134"/>
        <end position="143"/>
    </location>
</feature>
<feature type="region of interest" description="Disordered" evidence="1">
    <location>
        <begin position="603"/>
        <end position="645"/>
    </location>
</feature>
<feature type="region of interest" description="Disordered" evidence="1">
    <location>
        <begin position="1173"/>
        <end position="1232"/>
    </location>
</feature>
<feature type="region of interest" description="Disordered" evidence="1">
    <location>
        <begin position="1408"/>
        <end position="1450"/>
    </location>
</feature>
<comment type="caution">
    <text evidence="2">The sequence shown here is derived from an EMBL/GenBank/DDBJ whole genome shotgun (WGS) entry which is preliminary data.</text>
</comment>
<sequence>MALVSTHVRAPAAAVISASERNGSNRWLRRPLQKGADWLVWGATGAWWALAHPTHMIWRRPDPSTSQDDSASYGEERGRLSLSHSRSRSADFAESPVDSPGDSPVPWASLGATFQGAALALDADAYLRERSLSSSSTLSRSASGPRLSGNFSAADSPKPWDPLRAPSSAPAPPPATPPSANSMPTTSLAVEVHQVCVSLRMAGRAGCASSQVVLRAGMRQLSANLRIGGPVTGVHHATVSVAEVDASAPVGSVGAEPAAKLEVSSDDAGEGIGAAETGAADSDEVILRERPAGGADGGGVRTGGFMFGFAAAPVMCAAPQPALSCRFDAGGEGGEAAPKVKLKAKPLDLFVSRRWAAPVGRFFASGGLVTLRERQLSAINGLSSAAARLRAKLELVGPQPLRRGDTSLELDAPGIFLCASPVFTPQGPPGAADAALPPGFVLSCRKFTLAIPPAVSPVDVVASPLLPAGSGRNMGYTGPEKHQSRRPGHHGPARRNIFTSGRSQGLSFDSSAWPHGRLSLDGTETPHPDQPPKAEHAGTATRAERDRFFLPMQAQAIALHVDMLGAEGMHASEEAGAGRGPDGQRHRGTCGCWAEAGRALGGSLRRVQSNPSSPVRPTRWGAGHGEGRRRSQQTASARRAPKAGGRLPRRCRLLEKCTLRVSLHTCQLAFDCMLPPLVAHAQLPPVRLTLCSGVWRTVSLLTHSMARAAPGGDDGAKPPSPSSSHAKSASFAVPQRVPAEVLVKAPSVGIECFVPQHTLVDEEGCCGARAGKEGEEAERREEGCWPTGREATQPRGTPSRGGSDTGVQDAVAPSSPRRPENSAGADTDSDWGRAYASHEEQSAGQQGSLGDHAAESNRFDLFLQQAAAAAAAASAEPAWTPKGGGDAGGAGRWVKMELTTLTWQQSQEQGRLCVWAGLGGVLVERSSVGTEEDHVRPEGEPVVQTSAATRPAAVSAQRRHSAEDPLSTATVCELLRMRLPPTGGRAPMGHRGERTVVQVSGVHTRLAADLVSLAEDWRAALAPRAAPPPPSPVAGGSEDSRKKAAKRQRFVTAFTRPSRDQEHAASADDAAGEHGSAAGDESGGSAGTFWERSDGEDEVGDEMVGFSEGLALTSPSASDDEAEDELLELPVPAPTWPAFLCVLGRRAGGADMPGAQAGMGQKDDWVRSNSPVVEPAAAAAAQERQGQLHDAGPPSTADGWNSLSVPLGPMGVTGLTGEGSTRKCGEEERHAEWAGEDTDLTLLLSDISIQLSRLQDTVAAPSGAGPGGSDRPARGGPWEAGHDGLEWRLCLEAPSTIVRARLSRDGSKRVEMRLLRWVASMGRGGEGRAHRMPAGWQMLGLVGPAAEGELAAGATPTSARVRLSQSDCGATALDAEMSSVCCTVHGDTVGHALRLLGAVQAEVGGSAARRSASGGGAADKEAAEPNGEAERRRDGGEGDGGLGRGGAGKGREAEMSLRLRGCQVVLPEHVGGDPGCCARVNLPHVEVNLPVHRCDSPLDGWPLGGREGSSVALPARMTAAAKNLSMVLVEGAPVPAWGGVEDDSKWAAAAAEAATGAPTLSATSGSPPSAAKRRAVRHAVVSDMDLHLIATAGMLAPLGETCGPRGGGTCAHGLGTLYKGEEIPLTPQPAGDASSIIEQLTVDYHVLRLGLALAPAHLAVVERLLRGNLRPMQLELARFAARLPSHSPKTPTSPSTTATPAIAQMAPASTAAPPPPPPAPSPMHIRLRLESFCMELGEHRAGAAGPGQLRLHLGGFVAETHLADGCVLVQTVWRELALRACAESGDVDLFRLDAQQVRPPSLNPSSRPSRAPLSLAAPVWRRGWRELPAAA</sequence>
<dbReference type="EMBL" id="LGRX02035027">
    <property type="protein sequence ID" value="KAK3236465.1"/>
    <property type="molecule type" value="Genomic_DNA"/>
</dbReference>
<feature type="compositionally biased region" description="Polar residues" evidence="1">
    <location>
        <begin position="606"/>
        <end position="615"/>
    </location>
</feature>
<feature type="compositionally biased region" description="Basic and acidic residues" evidence="1">
    <location>
        <begin position="1220"/>
        <end position="1232"/>
    </location>
</feature>
<evidence type="ECO:0000313" key="2">
    <source>
        <dbReference type="EMBL" id="KAK3236465.1"/>
    </source>
</evidence>
<evidence type="ECO:0000313" key="3">
    <source>
        <dbReference type="Proteomes" id="UP001190700"/>
    </source>
</evidence>
<keyword evidence="3" id="KW-1185">Reference proteome</keyword>
<dbReference type="Proteomes" id="UP001190700">
    <property type="component" value="Unassembled WGS sequence"/>
</dbReference>
<feature type="region of interest" description="Disordered" evidence="1">
    <location>
        <begin position="1022"/>
        <end position="1093"/>
    </location>
</feature>
<accession>A0AAE0BIH1</accession>
<organism evidence="2 3">
    <name type="scientific">Cymbomonas tetramitiformis</name>
    <dbReference type="NCBI Taxonomy" id="36881"/>
    <lineage>
        <taxon>Eukaryota</taxon>
        <taxon>Viridiplantae</taxon>
        <taxon>Chlorophyta</taxon>
        <taxon>Pyramimonadophyceae</taxon>
        <taxon>Pyramimonadales</taxon>
        <taxon>Pyramimonadaceae</taxon>
        <taxon>Cymbomonas</taxon>
    </lineage>
</organism>
<feature type="region of interest" description="Disordered" evidence="1">
    <location>
        <begin position="134"/>
        <end position="184"/>
    </location>
</feature>
<feature type="region of interest" description="Disordered" evidence="1">
    <location>
        <begin position="1258"/>
        <end position="1279"/>
    </location>
</feature>
<evidence type="ECO:0000256" key="1">
    <source>
        <dbReference type="SAM" id="MobiDB-lite"/>
    </source>
</evidence>
<feature type="compositionally biased region" description="Basic and acidic residues" evidence="1">
    <location>
        <begin position="771"/>
        <end position="783"/>
    </location>
</feature>
<proteinExistence type="predicted"/>
<feature type="compositionally biased region" description="Basic residues" evidence="1">
    <location>
        <begin position="483"/>
        <end position="493"/>
    </location>
</feature>
<feature type="compositionally biased region" description="Polar residues" evidence="1">
    <location>
        <begin position="794"/>
        <end position="806"/>
    </location>
</feature>
<feature type="compositionally biased region" description="Basic and acidic residues" evidence="1">
    <location>
        <begin position="524"/>
        <end position="540"/>
    </location>
</feature>
<feature type="region of interest" description="Disordered" evidence="1">
    <location>
        <begin position="929"/>
        <end position="950"/>
    </location>
</feature>
<feature type="region of interest" description="Disordered" evidence="1">
    <location>
        <begin position="58"/>
        <end position="104"/>
    </location>
</feature>
<feature type="compositionally biased region" description="Polar residues" evidence="1">
    <location>
        <begin position="497"/>
        <end position="510"/>
    </location>
</feature>
<feature type="compositionally biased region" description="Low complexity" evidence="1">
    <location>
        <begin position="95"/>
        <end position="104"/>
    </location>
</feature>
<feature type="region of interest" description="Disordered" evidence="1">
    <location>
        <begin position="471"/>
        <end position="540"/>
    </location>
</feature>
<name>A0AAE0BIH1_9CHLO</name>
<protein>
    <submittedName>
        <fullName evidence="2">Uncharacterized protein</fullName>
    </submittedName>
</protein>
<feature type="compositionally biased region" description="Gly residues" evidence="1">
    <location>
        <begin position="1438"/>
        <end position="1448"/>
    </location>
</feature>
<reference evidence="2 3" key="1">
    <citation type="journal article" date="2015" name="Genome Biol. Evol.">
        <title>Comparative Genomics of a Bacterivorous Green Alga Reveals Evolutionary Causalities and Consequences of Phago-Mixotrophic Mode of Nutrition.</title>
        <authorList>
            <person name="Burns J.A."/>
            <person name="Paasch A."/>
            <person name="Narechania A."/>
            <person name="Kim E."/>
        </authorList>
    </citation>
    <scope>NUCLEOTIDE SEQUENCE [LARGE SCALE GENOMIC DNA]</scope>
    <source>
        <strain evidence="2 3">PLY_AMNH</strain>
    </source>
</reference>
<feature type="compositionally biased region" description="Basic and acidic residues" evidence="1">
    <location>
        <begin position="1418"/>
        <end position="1436"/>
    </location>
</feature>
<dbReference type="PANTHER" id="PTHR45725">
    <property type="entry name" value="FORMIN HOMOLOGY 2 FAMILY MEMBER"/>
    <property type="match status" value="1"/>
</dbReference>
<feature type="compositionally biased region" description="Low complexity" evidence="1">
    <location>
        <begin position="1067"/>
        <end position="1080"/>
    </location>
</feature>
<feature type="region of interest" description="Disordered" evidence="1">
    <location>
        <begin position="709"/>
        <end position="731"/>
    </location>
</feature>
<feature type="compositionally biased region" description="Basic and acidic residues" evidence="1">
    <location>
        <begin position="1057"/>
        <end position="1066"/>
    </location>
</feature>
<dbReference type="InterPro" id="IPR051425">
    <property type="entry name" value="Formin_Homology"/>
</dbReference>